<accession>A0A2A2ET58</accession>
<dbReference type="OrthoDB" id="9809509at2"/>
<comment type="similarity">
    <text evidence="2">Belongs to the EamA transporter family.</text>
</comment>
<comment type="subcellular location">
    <subcellularLocation>
        <location evidence="1">Membrane</location>
        <topology evidence="1">Multi-pass membrane protein</topology>
    </subcellularLocation>
</comment>
<feature type="transmembrane region" description="Helical" evidence="6">
    <location>
        <begin position="35"/>
        <end position="55"/>
    </location>
</feature>
<feature type="transmembrane region" description="Helical" evidence="6">
    <location>
        <begin position="126"/>
        <end position="146"/>
    </location>
</feature>
<evidence type="ECO:0000256" key="5">
    <source>
        <dbReference type="ARBA" id="ARBA00023136"/>
    </source>
</evidence>
<evidence type="ECO:0000259" key="7">
    <source>
        <dbReference type="Pfam" id="PF00892"/>
    </source>
</evidence>
<dbReference type="InterPro" id="IPR050638">
    <property type="entry name" value="AA-Vitamin_Transporters"/>
</dbReference>
<feature type="transmembrane region" description="Helical" evidence="6">
    <location>
        <begin position="95"/>
        <end position="114"/>
    </location>
</feature>
<feature type="transmembrane region" description="Helical" evidence="6">
    <location>
        <begin position="67"/>
        <end position="89"/>
    </location>
</feature>
<protein>
    <submittedName>
        <fullName evidence="8">EamA family transporter</fullName>
    </submittedName>
</protein>
<evidence type="ECO:0000256" key="2">
    <source>
        <dbReference type="ARBA" id="ARBA00007362"/>
    </source>
</evidence>
<name>A0A2A2ET58_9GAMM</name>
<dbReference type="GO" id="GO:0016020">
    <property type="term" value="C:membrane"/>
    <property type="evidence" value="ECO:0007669"/>
    <property type="project" value="UniProtKB-SubCell"/>
</dbReference>
<feature type="transmembrane region" description="Helical" evidence="6">
    <location>
        <begin position="185"/>
        <end position="204"/>
    </location>
</feature>
<reference evidence="8 9" key="1">
    <citation type="submission" date="2017-08" db="EMBL/GenBank/DDBJ databases">
        <title>Halomonas alkalisoli sp. nov., isolated from saline alkaline soil.</title>
        <authorList>
            <person name="Wang D."/>
            <person name="Zhang G."/>
        </authorList>
    </citation>
    <scope>NUCLEOTIDE SEQUENCE [LARGE SCALE GENOMIC DNA]</scope>
    <source>
        <strain evidence="8 9">WRN001</strain>
    </source>
</reference>
<keyword evidence="4 6" id="KW-1133">Transmembrane helix</keyword>
<dbReference type="PANTHER" id="PTHR32322:SF2">
    <property type="entry name" value="EAMA DOMAIN-CONTAINING PROTEIN"/>
    <property type="match status" value="1"/>
</dbReference>
<feature type="transmembrane region" description="Helical" evidence="6">
    <location>
        <begin position="274"/>
        <end position="290"/>
    </location>
</feature>
<evidence type="ECO:0000256" key="6">
    <source>
        <dbReference type="SAM" id="Phobius"/>
    </source>
</evidence>
<dbReference type="InterPro" id="IPR000620">
    <property type="entry name" value="EamA_dom"/>
</dbReference>
<dbReference type="RefSeq" id="WP_095621995.1">
    <property type="nucleotide sequence ID" value="NZ_NSKB01000006.1"/>
</dbReference>
<evidence type="ECO:0000256" key="3">
    <source>
        <dbReference type="ARBA" id="ARBA00022692"/>
    </source>
</evidence>
<organism evidence="8 9">
    <name type="scientific">Halomonas salipaludis</name>
    <dbReference type="NCBI Taxonomy" id="2032625"/>
    <lineage>
        <taxon>Bacteria</taxon>
        <taxon>Pseudomonadati</taxon>
        <taxon>Pseudomonadota</taxon>
        <taxon>Gammaproteobacteria</taxon>
        <taxon>Oceanospirillales</taxon>
        <taxon>Halomonadaceae</taxon>
        <taxon>Halomonas</taxon>
    </lineage>
</organism>
<evidence type="ECO:0000313" key="8">
    <source>
        <dbReference type="EMBL" id="PAU75569.1"/>
    </source>
</evidence>
<evidence type="ECO:0000313" key="9">
    <source>
        <dbReference type="Proteomes" id="UP000217771"/>
    </source>
</evidence>
<keyword evidence="3 6" id="KW-0812">Transmembrane</keyword>
<gene>
    <name evidence="8" type="ORF">CK498_16715</name>
</gene>
<dbReference type="EMBL" id="NSKB01000006">
    <property type="protein sequence ID" value="PAU75569.1"/>
    <property type="molecule type" value="Genomic_DNA"/>
</dbReference>
<feature type="domain" description="EamA" evidence="7">
    <location>
        <begin position="8"/>
        <end position="138"/>
    </location>
</feature>
<keyword evidence="5 6" id="KW-0472">Membrane</keyword>
<comment type="caution">
    <text evidence="8">The sequence shown here is derived from an EMBL/GenBank/DDBJ whole genome shotgun (WGS) entry which is preliminary data.</text>
</comment>
<proteinExistence type="inferred from homology"/>
<evidence type="ECO:0000256" key="1">
    <source>
        <dbReference type="ARBA" id="ARBA00004141"/>
    </source>
</evidence>
<feature type="transmembrane region" description="Helical" evidence="6">
    <location>
        <begin position="251"/>
        <end position="268"/>
    </location>
</feature>
<evidence type="ECO:0000256" key="4">
    <source>
        <dbReference type="ARBA" id="ARBA00022989"/>
    </source>
</evidence>
<dbReference type="InterPro" id="IPR037185">
    <property type="entry name" value="EmrE-like"/>
</dbReference>
<feature type="transmembrane region" description="Helical" evidence="6">
    <location>
        <begin position="216"/>
        <end position="239"/>
    </location>
</feature>
<dbReference type="Proteomes" id="UP000217771">
    <property type="component" value="Unassembled WGS sequence"/>
</dbReference>
<feature type="domain" description="EamA" evidence="7">
    <location>
        <begin position="153"/>
        <end position="290"/>
    </location>
</feature>
<dbReference type="SUPFAM" id="SSF103481">
    <property type="entry name" value="Multidrug resistance efflux transporter EmrE"/>
    <property type="match status" value="2"/>
</dbReference>
<dbReference type="AlphaFoldDB" id="A0A2A2ET58"/>
<keyword evidence="9" id="KW-1185">Reference proteome</keyword>
<sequence>MPPALITLACVIGFVVCWSSGFVGGRLAMGASMPILALFAWRFLFASLITGLFWCCTRRQQLPLTALLAEAGIGALTMGGYLLGVILALQFGVSTGLTALVAALQPLLAAALAGRWLGERLGAQGWAGMLLATLGVGICVVDDLGSAQAAPAWAYALPLLSVVSVTLGSLLSVGRLTALPMAATLTVQLWAATLIFTLAALIAAQGRLALPVLDGITLSAIAWLIVLSSLGGYGCFLACLRRLGVTQTSTLVYLTPPVTLVWAALMFGELPGRHGLLGMLVALLGVVIALRRLSPTHTKTPAAGAAG</sequence>
<feature type="transmembrane region" description="Helical" evidence="6">
    <location>
        <begin position="152"/>
        <end position="173"/>
    </location>
</feature>
<dbReference type="Pfam" id="PF00892">
    <property type="entry name" value="EamA"/>
    <property type="match status" value="2"/>
</dbReference>
<dbReference type="PANTHER" id="PTHR32322">
    <property type="entry name" value="INNER MEMBRANE TRANSPORTER"/>
    <property type="match status" value="1"/>
</dbReference>